<dbReference type="OrthoDB" id="6779639at2759"/>
<reference evidence="1" key="1">
    <citation type="submission" date="2021-12" db="EMBL/GenBank/DDBJ databases">
        <authorList>
            <person name="King R."/>
        </authorList>
    </citation>
    <scope>NUCLEOTIDE SEQUENCE</scope>
</reference>
<dbReference type="Proteomes" id="UP001154078">
    <property type="component" value="Chromosome 5"/>
</dbReference>
<accession>A0A9P0B7I4</accession>
<gene>
    <name evidence="1" type="ORF">MELIAE_LOCUS8041</name>
</gene>
<name>A0A9P0B7I4_BRAAE</name>
<evidence type="ECO:0000313" key="2">
    <source>
        <dbReference type="Proteomes" id="UP001154078"/>
    </source>
</evidence>
<dbReference type="EMBL" id="OV121136">
    <property type="protein sequence ID" value="CAH0557287.1"/>
    <property type="molecule type" value="Genomic_DNA"/>
</dbReference>
<proteinExistence type="predicted"/>
<sequence length="113" mass="13296">MELKGMLKPHLRLGYRIKYAKNTTLVYEKGLSEIRRLKTHHTEKKQEFLTYATKDDKKHAYILRGLDAGFHVEEITQFLHQKYDIQIADIFLLKNTEMPLCLIIVTVPTQPIL</sequence>
<dbReference type="AlphaFoldDB" id="A0A9P0B7I4"/>
<keyword evidence="2" id="KW-1185">Reference proteome</keyword>
<evidence type="ECO:0000313" key="1">
    <source>
        <dbReference type="EMBL" id="CAH0557287.1"/>
    </source>
</evidence>
<protein>
    <submittedName>
        <fullName evidence="1">Uncharacterized protein</fullName>
    </submittedName>
</protein>
<organism evidence="1 2">
    <name type="scientific">Brassicogethes aeneus</name>
    <name type="common">Rape pollen beetle</name>
    <name type="synonym">Meligethes aeneus</name>
    <dbReference type="NCBI Taxonomy" id="1431903"/>
    <lineage>
        <taxon>Eukaryota</taxon>
        <taxon>Metazoa</taxon>
        <taxon>Ecdysozoa</taxon>
        <taxon>Arthropoda</taxon>
        <taxon>Hexapoda</taxon>
        <taxon>Insecta</taxon>
        <taxon>Pterygota</taxon>
        <taxon>Neoptera</taxon>
        <taxon>Endopterygota</taxon>
        <taxon>Coleoptera</taxon>
        <taxon>Polyphaga</taxon>
        <taxon>Cucujiformia</taxon>
        <taxon>Nitidulidae</taxon>
        <taxon>Meligethinae</taxon>
        <taxon>Brassicogethes</taxon>
    </lineage>
</organism>